<dbReference type="EMBL" id="CAJPEX010000420">
    <property type="protein sequence ID" value="CAG0915611.1"/>
    <property type="molecule type" value="Genomic_DNA"/>
</dbReference>
<name>A0A7R9GC99_9CRUS</name>
<dbReference type="PANTHER" id="PTHR14094">
    <property type="entry name" value="SIGNAL RECOGNITION PARTICLE 72"/>
    <property type="match status" value="1"/>
</dbReference>
<dbReference type="InterPro" id="IPR011990">
    <property type="entry name" value="TPR-like_helical_dom_sf"/>
</dbReference>
<dbReference type="GO" id="GO:0043022">
    <property type="term" value="F:ribosome binding"/>
    <property type="evidence" value="ECO:0007669"/>
    <property type="project" value="TreeGrafter"/>
</dbReference>
<dbReference type="Gene3D" id="1.25.40.10">
    <property type="entry name" value="Tetratricopeptide repeat domain"/>
    <property type="match status" value="3"/>
</dbReference>
<reference evidence="3" key="1">
    <citation type="submission" date="2020-11" db="EMBL/GenBank/DDBJ databases">
        <authorList>
            <person name="Tran Van P."/>
        </authorList>
    </citation>
    <scope>NUCLEOTIDE SEQUENCE</scope>
</reference>
<dbReference type="Pfam" id="PF17004">
    <property type="entry name" value="SRP_TPR_like"/>
    <property type="match status" value="1"/>
</dbReference>
<gene>
    <name evidence="3" type="ORF">NMOB1V02_LOCUS3253</name>
</gene>
<feature type="compositionally biased region" description="Basic residues" evidence="2">
    <location>
        <begin position="575"/>
        <end position="589"/>
    </location>
</feature>
<proteinExistence type="predicted"/>
<organism evidence="3">
    <name type="scientific">Notodromas monacha</name>
    <dbReference type="NCBI Taxonomy" id="399045"/>
    <lineage>
        <taxon>Eukaryota</taxon>
        <taxon>Metazoa</taxon>
        <taxon>Ecdysozoa</taxon>
        <taxon>Arthropoda</taxon>
        <taxon>Crustacea</taxon>
        <taxon>Oligostraca</taxon>
        <taxon>Ostracoda</taxon>
        <taxon>Podocopa</taxon>
        <taxon>Podocopida</taxon>
        <taxon>Cypridocopina</taxon>
        <taxon>Cypridoidea</taxon>
        <taxon>Cyprididae</taxon>
        <taxon>Notodromas</taxon>
    </lineage>
</organism>
<dbReference type="GO" id="GO:0005786">
    <property type="term" value="C:signal recognition particle, endoplasmic reticulum targeting"/>
    <property type="evidence" value="ECO:0007669"/>
    <property type="project" value="TreeGrafter"/>
</dbReference>
<dbReference type="InterPro" id="IPR026270">
    <property type="entry name" value="SRP72"/>
</dbReference>
<protein>
    <recommendedName>
        <fullName evidence="5">Signal recognition particle subunit SRP72</fullName>
    </recommendedName>
</protein>
<sequence length="589" mass="66331">MPTHKQDLSVAYAELAKFTQSRENERVIKTCNKILNENPGEFEVWKCKVVAYLQLSKFQDVVSTVERSKFAKELAFECAYAHYRLNNLSEALETLSGQDESQLKIMELKGQILYRLERFKDCQQVYKRLIRESADDYEDERNANLAAVHAQLIIEGEEQDVGADTSETYEQKYNYGCALIAKRRLAEAEQVFRGKSSLEEDELTEEEIETELAVIRVQLAYCLQLQKREKEALAMYNAVLKTRPDDPALLAVACNNIVAINREQNIFDSKKKMRSVPGPDAQKDLETVAQKFTRRQRSSMAFNHCVLAYHVHQMEQCRKLGERTVELYPELSGVLLRLRAASFWKEKASSNAVKVLSESSRTPEDRLENNLAAAQLLLAETKKAEAVQIFESLPKEVRLRLGVASVLVNLYVSLGKFEPASQLLNDAIGRLQKSKQPVPPYMLRHQAALYFKLNKPGEAAKTLETLMKLEPENKRFVVQLMHAYTSMGPSGASKAKELSKTLPDPRDLVKQVDVEALERANWAVAGTKLLKKQTPGGVAAPGTPSSPVEGDMSKHRPKADGAASNEATPIPSGPRTHRNAKKKPKKTRR</sequence>
<dbReference type="AlphaFoldDB" id="A0A7R9GC99"/>
<dbReference type="InterPro" id="IPR031545">
    <property type="entry name" value="SRP72_TPR-like"/>
</dbReference>
<evidence type="ECO:0000313" key="3">
    <source>
        <dbReference type="EMBL" id="CAD7275459.1"/>
    </source>
</evidence>
<dbReference type="SMART" id="SM00028">
    <property type="entry name" value="TPR"/>
    <property type="match status" value="3"/>
</dbReference>
<dbReference type="GO" id="GO:0006614">
    <property type="term" value="P:SRP-dependent cotranslational protein targeting to membrane"/>
    <property type="evidence" value="ECO:0007669"/>
    <property type="project" value="InterPro"/>
</dbReference>
<feature type="region of interest" description="Disordered" evidence="2">
    <location>
        <begin position="533"/>
        <end position="589"/>
    </location>
</feature>
<dbReference type="GO" id="GO:0008312">
    <property type="term" value="F:7S RNA binding"/>
    <property type="evidence" value="ECO:0007669"/>
    <property type="project" value="TreeGrafter"/>
</dbReference>
<dbReference type="OrthoDB" id="5421607at2759"/>
<evidence type="ECO:0000256" key="1">
    <source>
        <dbReference type="PROSITE-ProRule" id="PRU00339"/>
    </source>
</evidence>
<dbReference type="InterPro" id="IPR019734">
    <property type="entry name" value="TPR_rpt"/>
</dbReference>
<dbReference type="PANTHER" id="PTHR14094:SF9">
    <property type="entry name" value="SIGNAL RECOGNITION PARTICLE SUBUNIT SRP72"/>
    <property type="match status" value="1"/>
</dbReference>
<keyword evidence="1" id="KW-0802">TPR repeat</keyword>
<dbReference type="PIRSF" id="PIRSF038922">
    <property type="entry name" value="SRP72"/>
    <property type="match status" value="1"/>
</dbReference>
<dbReference type="SUPFAM" id="SSF48452">
    <property type="entry name" value="TPR-like"/>
    <property type="match status" value="2"/>
</dbReference>
<keyword evidence="4" id="KW-1185">Reference proteome</keyword>
<dbReference type="PROSITE" id="PS50005">
    <property type="entry name" value="TPR"/>
    <property type="match status" value="1"/>
</dbReference>
<evidence type="ECO:0000313" key="4">
    <source>
        <dbReference type="Proteomes" id="UP000678499"/>
    </source>
</evidence>
<feature type="repeat" description="TPR" evidence="1">
    <location>
        <begin position="440"/>
        <end position="473"/>
    </location>
</feature>
<accession>A0A7R9GC99</accession>
<dbReference type="EMBL" id="OA882457">
    <property type="protein sequence ID" value="CAD7275459.1"/>
    <property type="molecule type" value="Genomic_DNA"/>
</dbReference>
<evidence type="ECO:0008006" key="5">
    <source>
        <dbReference type="Google" id="ProtNLM"/>
    </source>
</evidence>
<dbReference type="Proteomes" id="UP000678499">
    <property type="component" value="Unassembled WGS sequence"/>
</dbReference>
<evidence type="ECO:0000256" key="2">
    <source>
        <dbReference type="SAM" id="MobiDB-lite"/>
    </source>
</evidence>